<dbReference type="InterPro" id="IPR002781">
    <property type="entry name" value="TM_pro_TauE-like"/>
</dbReference>
<dbReference type="PANTHER" id="PTHR43701">
    <property type="entry name" value="MEMBRANE TRANSPORTER PROTEIN MJ0441-RELATED"/>
    <property type="match status" value="1"/>
</dbReference>
<keyword evidence="5" id="KW-1003">Cell membrane</keyword>
<keyword evidence="4 5" id="KW-0472">Membrane</keyword>
<dbReference type="GeneID" id="56081065"/>
<dbReference type="AlphaFoldDB" id="A0A7D5TQ58"/>
<keyword evidence="2 5" id="KW-0812">Transmembrane</keyword>
<comment type="subcellular location">
    <subcellularLocation>
        <location evidence="5">Cell membrane</location>
        <topology evidence="5">Multi-pass membrane protein</topology>
    </subcellularLocation>
    <subcellularLocation>
        <location evidence="1">Membrane</location>
        <topology evidence="1">Multi-pass membrane protein</topology>
    </subcellularLocation>
</comment>
<feature type="region of interest" description="Disordered" evidence="6">
    <location>
        <begin position="175"/>
        <end position="226"/>
    </location>
</feature>
<dbReference type="Proteomes" id="UP000509346">
    <property type="component" value="Chromosome"/>
</dbReference>
<dbReference type="GO" id="GO:0005886">
    <property type="term" value="C:plasma membrane"/>
    <property type="evidence" value="ECO:0007669"/>
    <property type="project" value="UniProtKB-SubCell"/>
</dbReference>
<evidence type="ECO:0000256" key="6">
    <source>
        <dbReference type="SAM" id="MobiDB-lite"/>
    </source>
</evidence>
<protein>
    <recommendedName>
        <fullName evidence="5">Probable membrane transporter protein</fullName>
    </recommendedName>
</protein>
<gene>
    <name evidence="7" type="ORF">HZS54_00710</name>
</gene>
<evidence type="ECO:0000256" key="2">
    <source>
        <dbReference type="ARBA" id="ARBA00022692"/>
    </source>
</evidence>
<evidence type="ECO:0000256" key="5">
    <source>
        <dbReference type="RuleBase" id="RU363041"/>
    </source>
</evidence>
<dbReference type="EMBL" id="CP058909">
    <property type="protein sequence ID" value="QLH80232.1"/>
    <property type="molecule type" value="Genomic_DNA"/>
</dbReference>
<accession>A0A7D5TQ58</accession>
<feature type="transmembrane region" description="Helical" evidence="5">
    <location>
        <begin position="48"/>
        <end position="81"/>
    </location>
</feature>
<feature type="transmembrane region" description="Helical" evidence="5">
    <location>
        <begin position="148"/>
        <end position="165"/>
    </location>
</feature>
<dbReference type="OrthoDB" id="304374at2157"/>
<dbReference type="KEGG" id="hpel:HZS54_00710"/>
<name>A0A7D5TQ58_9EURY</name>
<evidence type="ECO:0000256" key="1">
    <source>
        <dbReference type="ARBA" id="ARBA00004141"/>
    </source>
</evidence>
<dbReference type="Pfam" id="PF01925">
    <property type="entry name" value="TauE"/>
    <property type="match status" value="1"/>
</dbReference>
<feature type="transmembrane region" description="Helical" evidence="5">
    <location>
        <begin position="283"/>
        <end position="310"/>
    </location>
</feature>
<dbReference type="RefSeq" id="WP_179920064.1">
    <property type="nucleotide sequence ID" value="NZ_CP058909.1"/>
</dbReference>
<feature type="compositionally biased region" description="Basic and acidic residues" evidence="6">
    <location>
        <begin position="175"/>
        <end position="185"/>
    </location>
</feature>
<keyword evidence="8" id="KW-1185">Reference proteome</keyword>
<evidence type="ECO:0000313" key="8">
    <source>
        <dbReference type="Proteomes" id="UP000509346"/>
    </source>
</evidence>
<feature type="transmembrane region" description="Helical" evidence="5">
    <location>
        <begin position="355"/>
        <end position="374"/>
    </location>
</feature>
<feature type="transmembrane region" description="Helical" evidence="5">
    <location>
        <begin position="12"/>
        <end position="36"/>
    </location>
</feature>
<keyword evidence="3 5" id="KW-1133">Transmembrane helix</keyword>
<dbReference type="PANTHER" id="PTHR43701:SF2">
    <property type="entry name" value="MEMBRANE TRANSPORTER PROTEIN YJNA-RELATED"/>
    <property type="match status" value="1"/>
</dbReference>
<reference evidence="7 8" key="1">
    <citation type="submission" date="2020-07" db="EMBL/GenBank/DDBJ databases">
        <title>Halosimplex litoreum sp. nov. and Halosimplex rubrum sp. nov., isolated from different salt environments.</title>
        <authorList>
            <person name="Cui H."/>
        </authorList>
    </citation>
    <scope>NUCLEOTIDE SEQUENCE [LARGE SCALE GENOMIC DNA]</scope>
    <source>
        <strain evidence="7 8">R2</strain>
    </source>
</reference>
<evidence type="ECO:0000256" key="4">
    <source>
        <dbReference type="ARBA" id="ARBA00023136"/>
    </source>
</evidence>
<feature type="transmembrane region" description="Helical" evidence="5">
    <location>
        <begin position="122"/>
        <end position="142"/>
    </location>
</feature>
<sequence length="375" mass="38592">MSSSYSAVQKSFLKYQHVFVFAAPVVFVAAVLAFAPTTGSGTGYWLEYWWLFPAFLTGATIVNTVGISGSALFVPFLIFVFPLAAQPLSPQTIVKVGLISEAFGLSSSSVAFVQYGLVDRRLALTIVGGAVPFVIAGAILSFVVPEPVFHGLLGLALIAASILLFKADLDHEGAESDADGGHETAADGGSSAAPDGGTADLPDDAGKLGPAGVRTDEDGTVTRVDRDGDDYRYTRGGYLKRFGNYSIGGMFQGLAGFGAGELGIISMLSTKVPVRVAIGTNHIIVAVTAVLASLVHVFGGTVLSAAGIHIPGVHGLSLASTPWNMVVFTVPATVTGGQIAPYVSNALETDTIKTFVGGLFAIIAIALFGMAMGGI</sequence>
<organism evidence="7 8">
    <name type="scientific">Halosimplex pelagicum</name>
    <dbReference type="NCBI Taxonomy" id="869886"/>
    <lineage>
        <taxon>Archaea</taxon>
        <taxon>Methanobacteriati</taxon>
        <taxon>Methanobacteriota</taxon>
        <taxon>Stenosarchaea group</taxon>
        <taxon>Halobacteria</taxon>
        <taxon>Halobacteriales</taxon>
        <taxon>Haloarculaceae</taxon>
        <taxon>Halosimplex</taxon>
    </lineage>
</organism>
<feature type="transmembrane region" description="Helical" evidence="5">
    <location>
        <begin position="322"/>
        <end position="343"/>
    </location>
</feature>
<comment type="similarity">
    <text evidence="5">Belongs to the 4-toluene sulfonate uptake permease (TSUP) (TC 2.A.102) family.</text>
</comment>
<feature type="compositionally biased region" description="Low complexity" evidence="6">
    <location>
        <begin position="186"/>
        <end position="200"/>
    </location>
</feature>
<evidence type="ECO:0000256" key="3">
    <source>
        <dbReference type="ARBA" id="ARBA00022989"/>
    </source>
</evidence>
<evidence type="ECO:0000313" key="7">
    <source>
        <dbReference type="EMBL" id="QLH80232.1"/>
    </source>
</evidence>
<proteinExistence type="inferred from homology"/>
<dbReference type="InterPro" id="IPR051598">
    <property type="entry name" value="TSUP/Inactive_protease-like"/>
</dbReference>